<gene>
    <name evidence="10" type="ORF">CFIO01_01521</name>
</gene>
<comment type="caution">
    <text evidence="10">The sequence shown here is derived from an EMBL/GenBank/DDBJ whole genome shotgun (WGS) entry which is preliminary data.</text>
</comment>
<name>A0A010RZT5_9PEZI</name>
<evidence type="ECO:0000256" key="3">
    <source>
        <dbReference type="ARBA" id="ARBA00022692"/>
    </source>
</evidence>
<evidence type="ECO:0000256" key="4">
    <source>
        <dbReference type="ARBA" id="ARBA00022787"/>
    </source>
</evidence>
<dbReference type="eggNOG" id="ENOG502RPNV">
    <property type="taxonomic scope" value="Eukaryota"/>
</dbReference>
<evidence type="ECO:0000256" key="8">
    <source>
        <dbReference type="ARBA" id="ARBA00023136"/>
    </source>
</evidence>
<protein>
    <submittedName>
        <fullName evidence="10">Uncharacterized protein</fullName>
    </submittedName>
</protein>
<keyword evidence="5" id="KW-0653">Protein transport</keyword>
<comment type="subcellular location">
    <subcellularLocation>
        <location evidence="1">Mitochondrion outer membrane</location>
        <topology evidence="1">Single-pass membrane protein</topology>
    </subcellularLocation>
</comment>
<dbReference type="GO" id="GO:0006626">
    <property type="term" value="P:protein targeting to mitochondrion"/>
    <property type="evidence" value="ECO:0007669"/>
    <property type="project" value="UniProtKB-ARBA"/>
</dbReference>
<keyword evidence="8" id="KW-0472">Membrane</keyword>
<dbReference type="Pfam" id="PF10642">
    <property type="entry name" value="Tom5"/>
    <property type="match status" value="1"/>
</dbReference>
<dbReference type="GO" id="GO:0005741">
    <property type="term" value="C:mitochondrial outer membrane"/>
    <property type="evidence" value="ECO:0007669"/>
    <property type="project" value="UniProtKB-SubCell"/>
</dbReference>
<reference evidence="10 11" key="1">
    <citation type="submission" date="2014-02" db="EMBL/GenBank/DDBJ databases">
        <title>The genome sequence of Colletotrichum fioriniae PJ7.</title>
        <authorList>
            <person name="Baroncelli R."/>
            <person name="Thon M.R."/>
        </authorList>
    </citation>
    <scope>NUCLEOTIDE SEQUENCE [LARGE SCALE GENOMIC DNA]</scope>
    <source>
        <strain evidence="10 11">PJ7</strain>
    </source>
</reference>
<organism evidence="10 11">
    <name type="scientific">Colletotrichum fioriniae PJ7</name>
    <dbReference type="NCBI Taxonomy" id="1445577"/>
    <lineage>
        <taxon>Eukaryota</taxon>
        <taxon>Fungi</taxon>
        <taxon>Dikarya</taxon>
        <taxon>Ascomycota</taxon>
        <taxon>Pezizomycotina</taxon>
        <taxon>Sordariomycetes</taxon>
        <taxon>Hypocreomycetidae</taxon>
        <taxon>Glomerellales</taxon>
        <taxon>Glomerellaceae</taxon>
        <taxon>Colletotrichum</taxon>
        <taxon>Colletotrichum acutatum species complex</taxon>
    </lineage>
</organism>
<keyword evidence="6" id="KW-1133">Transmembrane helix</keyword>
<evidence type="ECO:0000313" key="11">
    <source>
        <dbReference type="Proteomes" id="UP000020467"/>
    </source>
</evidence>
<dbReference type="EMBL" id="JARH01000222">
    <property type="protein sequence ID" value="EXF83794.1"/>
    <property type="molecule type" value="Genomic_DNA"/>
</dbReference>
<keyword evidence="3" id="KW-0812">Transmembrane</keyword>
<evidence type="ECO:0000256" key="6">
    <source>
        <dbReference type="ARBA" id="ARBA00022989"/>
    </source>
</evidence>
<evidence type="ECO:0000256" key="2">
    <source>
        <dbReference type="ARBA" id="ARBA00022448"/>
    </source>
</evidence>
<dbReference type="HOGENOM" id="CLU_2277265_0_0_1"/>
<dbReference type="InterPro" id="IPR019603">
    <property type="entry name" value="Tom5"/>
</dbReference>
<dbReference type="Proteomes" id="UP000020467">
    <property type="component" value="Unassembled WGS sequence"/>
</dbReference>
<evidence type="ECO:0000256" key="5">
    <source>
        <dbReference type="ARBA" id="ARBA00022927"/>
    </source>
</evidence>
<accession>A0A010RZT5</accession>
<comment type="similarity">
    <text evidence="9">Belongs to the Tom5 family.</text>
</comment>
<keyword evidence="4" id="KW-1000">Mitochondrion outer membrane</keyword>
<dbReference type="OrthoDB" id="4150500at2759"/>
<evidence type="ECO:0000256" key="7">
    <source>
        <dbReference type="ARBA" id="ARBA00023128"/>
    </source>
</evidence>
<dbReference type="AlphaFoldDB" id="A0A010RZT5"/>
<keyword evidence="11" id="KW-1185">Reference proteome</keyword>
<keyword evidence="2" id="KW-0813">Transport</keyword>
<proteinExistence type="inferred from homology"/>
<keyword evidence="7" id="KW-0496">Mitochondrion</keyword>
<sequence>MFGGFAPPQLSEEEIKQMEAEANFSIQQVVVSAVLLYLLVANERLLAQPLLSLMPPPRSCKGLTFHQRQVDELAKVQHYDKEKNTEEMLFTSNQVAAPMKRC</sequence>
<dbReference type="KEGG" id="cfj:CFIO01_01521"/>
<evidence type="ECO:0000256" key="9">
    <source>
        <dbReference type="ARBA" id="ARBA00025716"/>
    </source>
</evidence>
<evidence type="ECO:0000256" key="1">
    <source>
        <dbReference type="ARBA" id="ARBA00004572"/>
    </source>
</evidence>
<evidence type="ECO:0000313" key="10">
    <source>
        <dbReference type="EMBL" id="EXF83794.1"/>
    </source>
</evidence>
<dbReference type="GO" id="GO:0015031">
    <property type="term" value="P:protein transport"/>
    <property type="evidence" value="ECO:0007669"/>
    <property type="project" value="UniProtKB-KW"/>
</dbReference>